<dbReference type="InterPro" id="IPR013320">
    <property type="entry name" value="ConA-like_dom_sf"/>
</dbReference>
<evidence type="ECO:0000313" key="2">
    <source>
        <dbReference type="EMBL" id="KAG8513073.1"/>
    </source>
</evidence>
<dbReference type="SUPFAM" id="SSF49899">
    <property type="entry name" value="Concanavalin A-like lectins/glucanases"/>
    <property type="match status" value="1"/>
</dbReference>
<keyword evidence="3" id="KW-1185">Reference proteome</keyword>
<feature type="non-terminal residue" evidence="2">
    <location>
        <position position="1"/>
    </location>
</feature>
<accession>A0A8J6A3C7</accession>
<evidence type="ECO:0000313" key="3">
    <source>
        <dbReference type="Proteomes" id="UP000700334"/>
    </source>
</evidence>
<dbReference type="Gene3D" id="2.60.120.920">
    <property type="match status" value="1"/>
</dbReference>
<organism evidence="2 3">
    <name type="scientific">Galemys pyrenaicus</name>
    <name type="common">Iberian desman</name>
    <name type="synonym">Pyrenean desman</name>
    <dbReference type="NCBI Taxonomy" id="202257"/>
    <lineage>
        <taxon>Eukaryota</taxon>
        <taxon>Metazoa</taxon>
        <taxon>Chordata</taxon>
        <taxon>Craniata</taxon>
        <taxon>Vertebrata</taxon>
        <taxon>Euteleostomi</taxon>
        <taxon>Mammalia</taxon>
        <taxon>Eutheria</taxon>
        <taxon>Laurasiatheria</taxon>
        <taxon>Eulipotyphla</taxon>
        <taxon>Talpidae</taxon>
        <taxon>Galemys</taxon>
    </lineage>
</organism>
<dbReference type="Proteomes" id="UP000700334">
    <property type="component" value="Unassembled WGS sequence"/>
</dbReference>
<evidence type="ECO:0000256" key="1">
    <source>
        <dbReference type="SAM" id="MobiDB-lite"/>
    </source>
</evidence>
<reference evidence="2" key="1">
    <citation type="journal article" date="2021" name="Evol. Appl.">
        <title>The genome of the Pyrenean desman and the effects of bottlenecks and inbreeding on the genomic landscape of an endangered species.</title>
        <authorList>
            <person name="Escoda L."/>
            <person name="Castresana J."/>
        </authorList>
    </citation>
    <scope>NUCLEOTIDE SEQUENCE</scope>
    <source>
        <strain evidence="2">IBE-C5619</strain>
    </source>
</reference>
<protein>
    <submittedName>
        <fullName evidence="2">Ran-binding protein 9</fullName>
    </submittedName>
</protein>
<name>A0A8J6A3C7_GALPY</name>
<gene>
    <name evidence="2" type="ORF">J0S82_004019</name>
</gene>
<dbReference type="OrthoDB" id="25503at2759"/>
<dbReference type="InterPro" id="IPR050618">
    <property type="entry name" value="Ubq-SigPath_Reg"/>
</dbReference>
<comment type="caution">
    <text evidence="2">The sequence shown here is derived from an EMBL/GenBank/DDBJ whole genome shotgun (WGS) entry which is preliminary data.</text>
</comment>
<feature type="non-terminal residue" evidence="2">
    <location>
        <position position="119"/>
    </location>
</feature>
<proteinExistence type="predicted"/>
<dbReference type="EMBL" id="JAGFMF010011778">
    <property type="protein sequence ID" value="KAG8513073.1"/>
    <property type="molecule type" value="Genomic_DNA"/>
</dbReference>
<feature type="region of interest" description="Disordered" evidence="1">
    <location>
        <begin position="1"/>
        <end position="23"/>
    </location>
</feature>
<dbReference type="InterPro" id="IPR043136">
    <property type="entry name" value="B30.2/SPRY_sf"/>
</dbReference>
<dbReference type="PANTHER" id="PTHR12864">
    <property type="entry name" value="RAN BINDING PROTEIN 9-RELATED"/>
    <property type="match status" value="1"/>
</dbReference>
<feature type="compositionally biased region" description="Pro residues" evidence="1">
    <location>
        <begin position="1"/>
        <end position="21"/>
    </location>
</feature>
<sequence length="119" mass="13041">PPPPPPPPQQQQQLPPPPPAAVAPVSGVALPAIPAEKELQRRLKRLYPAVDEQETPLPRSWSPKDKFSYIGLSQNNLRVHYKGHGKTPKDAASVRATHPIPAACGIYYFEVKIVSKGRD</sequence>
<dbReference type="AlphaFoldDB" id="A0A8J6A3C7"/>